<evidence type="ECO:0008006" key="3">
    <source>
        <dbReference type="Google" id="ProtNLM"/>
    </source>
</evidence>
<dbReference type="InterPro" id="IPR013406">
    <property type="entry name" value="CHP02574_addiction_mod"/>
</dbReference>
<gene>
    <name evidence="1" type="ORF">BROSI_A0611</name>
</gene>
<dbReference type="RefSeq" id="WP_052562236.1">
    <property type="nucleotide sequence ID" value="NZ_BAFN01000001.1"/>
</dbReference>
<dbReference type="NCBIfam" id="TIGR02574">
    <property type="entry name" value="stabl_TIGR02574"/>
    <property type="match status" value="1"/>
</dbReference>
<dbReference type="EMBL" id="BAFN01000001">
    <property type="protein sequence ID" value="GAN32101.1"/>
    <property type="molecule type" value="Genomic_DNA"/>
</dbReference>
<organism evidence="1 2">
    <name type="scientific">Candidatus Brocadia sinica JPN1</name>
    <dbReference type="NCBI Taxonomy" id="1197129"/>
    <lineage>
        <taxon>Bacteria</taxon>
        <taxon>Pseudomonadati</taxon>
        <taxon>Planctomycetota</taxon>
        <taxon>Candidatus Brocadiia</taxon>
        <taxon>Candidatus Brocadiales</taxon>
        <taxon>Candidatus Brocadiaceae</taxon>
        <taxon>Candidatus Brocadia</taxon>
    </lineage>
</organism>
<evidence type="ECO:0000313" key="2">
    <source>
        <dbReference type="Proteomes" id="UP000032309"/>
    </source>
</evidence>
<name>A0ABQ0JTS2_9BACT</name>
<sequence length="67" mass="7607">MSVNNALIEKALELKPQDKIILIEALVTSLDKPDPEISKKWIQEAESRLKDYRAGKTKGIPAEEVFR</sequence>
<dbReference type="Proteomes" id="UP000032309">
    <property type="component" value="Unassembled WGS sequence"/>
</dbReference>
<keyword evidence="2" id="KW-1185">Reference proteome</keyword>
<accession>A0ABQ0JTS2</accession>
<comment type="caution">
    <text evidence="1">The sequence shown here is derived from an EMBL/GenBank/DDBJ whole genome shotgun (WGS) entry which is preliminary data.</text>
</comment>
<protein>
    <recommendedName>
        <fullName evidence="3">Addiction module protein</fullName>
    </recommendedName>
</protein>
<evidence type="ECO:0000313" key="1">
    <source>
        <dbReference type="EMBL" id="GAN32101.1"/>
    </source>
</evidence>
<dbReference type="Pfam" id="PF09720">
    <property type="entry name" value="Unstab_antitox"/>
    <property type="match status" value="1"/>
</dbReference>
<reference evidence="2" key="1">
    <citation type="journal article" date="2015" name="Genome Announc.">
        <title>Draft Genome Sequence of an Anaerobic Ammonium-Oxidizing Bacterium, "Candidatus Brocadia sinica".</title>
        <authorList>
            <person name="Oshiki M."/>
            <person name="Shinyako-Hata K."/>
            <person name="Satoh H."/>
            <person name="Okabe S."/>
        </authorList>
    </citation>
    <scope>NUCLEOTIDE SEQUENCE [LARGE SCALE GENOMIC DNA]</scope>
    <source>
        <strain evidence="2">JPN1</strain>
    </source>
</reference>
<proteinExistence type="predicted"/>